<organism evidence="2 3">
    <name type="scientific">Muraenolepis orangiensis</name>
    <name type="common">Patagonian moray cod</name>
    <dbReference type="NCBI Taxonomy" id="630683"/>
    <lineage>
        <taxon>Eukaryota</taxon>
        <taxon>Metazoa</taxon>
        <taxon>Chordata</taxon>
        <taxon>Craniata</taxon>
        <taxon>Vertebrata</taxon>
        <taxon>Euteleostomi</taxon>
        <taxon>Actinopterygii</taxon>
        <taxon>Neopterygii</taxon>
        <taxon>Teleostei</taxon>
        <taxon>Neoteleostei</taxon>
        <taxon>Acanthomorphata</taxon>
        <taxon>Zeiogadaria</taxon>
        <taxon>Gadariae</taxon>
        <taxon>Gadiformes</taxon>
        <taxon>Muraenolepidoidei</taxon>
        <taxon>Muraenolepididae</taxon>
        <taxon>Muraenolepis</taxon>
    </lineage>
</organism>
<evidence type="ECO:0000313" key="2">
    <source>
        <dbReference type="EMBL" id="KAJ3600380.1"/>
    </source>
</evidence>
<name>A0A9Q0E7R5_9TELE</name>
<evidence type="ECO:0000313" key="3">
    <source>
        <dbReference type="Proteomes" id="UP001148018"/>
    </source>
</evidence>
<keyword evidence="3" id="KW-1185">Reference proteome</keyword>
<proteinExistence type="predicted"/>
<dbReference type="EMBL" id="JANIIK010000047">
    <property type="protein sequence ID" value="KAJ3600380.1"/>
    <property type="molecule type" value="Genomic_DNA"/>
</dbReference>
<feature type="region of interest" description="Disordered" evidence="1">
    <location>
        <begin position="84"/>
        <end position="103"/>
    </location>
</feature>
<dbReference type="PANTHER" id="PTHR34763">
    <property type="entry name" value="PROTEIN FAM104A"/>
    <property type="match status" value="1"/>
</dbReference>
<dbReference type="Pfam" id="PF15434">
    <property type="entry name" value="FAM104"/>
    <property type="match status" value="1"/>
</dbReference>
<reference evidence="2" key="1">
    <citation type="submission" date="2022-07" db="EMBL/GenBank/DDBJ databases">
        <title>Chromosome-level genome of Muraenolepis orangiensis.</title>
        <authorList>
            <person name="Kim J."/>
        </authorList>
    </citation>
    <scope>NUCLEOTIDE SEQUENCE</scope>
    <source>
        <strain evidence="2">KU_S4_2022</strain>
        <tissue evidence="2">Muscle</tissue>
    </source>
</reference>
<accession>A0A9Q0E7R5</accession>
<feature type="compositionally biased region" description="Basic and acidic residues" evidence="1">
    <location>
        <begin position="1"/>
        <end position="13"/>
    </location>
</feature>
<sequence>MLTENRKRQRSGEDQEGQLVPQAKRPSRAHPLSPEPGRDAGDAESSNSESSGISSPDHLVGSCSGQFNQDTLARHRVPVSCSPLASFVDSSNSSSSSSSELTAPTSLLSYHQINRILREAHFYSLHSQGLHTDT</sequence>
<dbReference type="PANTHER" id="PTHR34763:SF1">
    <property type="entry name" value="PROTEIN FAM104A"/>
    <property type="match status" value="1"/>
</dbReference>
<dbReference type="InterPro" id="IPR029222">
    <property type="entry name" value="VCF1/2-like"/>
</dbReference>
<feature type="compositionally biased region" description="Low complexity" evidence="1">
    <location>
        <begin position="90"/>
        <end position="99"/>
    </location>
</feature>
<feature type="compositionally biased region" description="Low complexity" evidence="1">
    <location>
        <begin position="43"/>
        <end position="55"/>
    </location>
</feature>
<evidence type="ECO:0000256" key="1">
    <source>
        <dbReference type="SAM" id="MobiDB-lite"/>
    </source>
</evidence>
<gene>
    <name evidence="2" type="ORF">NHX12_031365</name>
</gene>
<dbReference type="OrthoDB" id="8960999at2759"/>
<evidence type="ECO:0008006" key="4">
    <source>
        <dbReference type="Google" id="ProtNLM"/>
    </source>
</evidence>
<dbReference type="Proteomes" id="UP001148018">
    <property type="component" value="Unassembled WGS sequence"/>
</dbReference>
<dbReference type="AlphaFoldDB" id="A0A9Q0E7R5"/>
<protein>
    <recommendedName>
        <fullName evidence="4">Protein FAM104A-like</fullName>
    </recommendedName>
</protein>
<feature type="region of interest" description="Disordered" evidence="1">
    <location>
        <begin position="1"/>
        <end position="65"/>
    </location>
</feature>
<comment type="caution">
    <text evidence="2">The sequence shown here is derived from an EMBL/GenBank/DDBJ whole genome shotgun (WGS) entry which is preliminary data.</text>
</comment>